<dbReference type="GO" id="GO:0006107">
    <property type="term" value="P:oxaloacetate metabolic process"/>
    <property type="evidence" value="ECO:0007669"/>
    <property type="project" value="UniProtKB-ARBA"/>
</dbReference>
<evidence type="ECO:0000259" key="3">
    <source>
        <dbReference type="Pfam" id="PF01557"/>
    </source>
</evidence>
<dbReference type="GO" id="GO:0046872">
    <property type="term" value="F:metal ion binding"/>
    <property type="evidence" value="ECO:0007669"/>
    <property type="project" value="UniProtKB-KW"/>
</dbReference>
<dbReference type="GeneID" id="27709398"/>
<accession>A0A0D2HGH4</accession>
<comment type="similarity">
    <text evidence="1">Belongs to the FAH family.</text>
</comment>
<dbReference type="STRING" id="1442371.A0A0D2HGH4"/>
<dbReference type="FunFam" id="3.90.850.10:FF:000002">
    <property type="entry name" value="2-hydroxyhepta-2,4-diene-1,7-dioate isomerase"/>
    <property type="match status" value="1"/>
</dbReference>
<protein>
    <recommendedName>
        <fullName evidence="3">Fumarylacetoacetase-like C-terminal domain-containing protein</fullName>
    </recommendedName>
</protein>
<sequence length="279" mass="30669">MVMFDYLVRFVDTQGGVVYGNLPRLTSLDDLVGSKVALLTGDPLKGFQKTDQTRTVKEVLCPLDSTPIFQCIGVNYPLHAREGNDFKVPSQPIVFTKPGDSKAGPFDDVYCHPDARPELDYEGELCFVFGKDCKDATEETALDYVLGYTTGNDLSARNYVPQEISGFQMSYGKSFDAFAPIGPYIVSSAIVGDPHKLDLVTKVNGEVRQKDNTSSMIWSIPQIIVHLSRGRTVRAGTVCMTGTPSGVGWFMRPSCFLKDGDIVEVSVEKVGTIRNKIVF</sequence>
<dbReference type="AlphaFoldDB" id="A0A0D2HGH4"/>
<dbReference type="OrthoDB" id="411064at2759"/>
<feature type="domain" description="Fumarylacetoacetase-like C-terminal" evidence="3">
    <location>
        <begin position="71"/>
        <end position="278"/>
    </location>
</feature>
<name>A0A0D2HGH4_9EURO</name>
<reference evidence="4 5" key="1">
    <citation type="submission" date="2015-01" db="EMBL/GenBank/DDBJ databases">
        <title>The Genome Sequence of Fonsecaea multimorphosa CBS 102226.</title>
        <authorList>
            <consortium name="The Broad Institute Genomics Platform"/>
            <person name="Cuomo C."/>
            <person name="de Hoog S."/>
            <person name="Gorbushina A."/>
            <person name="Stielow B."/>
            <person name="Teixiera M."/>
            <person name="Abouelleil A."/>
            <person name="Chapman S.B."/>
            <person name="Priest M."/>
            <person name="Young S.K."/>
            <person name="Wortman J."/>
            <person name="Nusbaum C."/>
            <person name="Birren B."/>
        </authorList>
    </citation>
    <scope>NUCLEOTIDE SEQUENCE [LARGE SCALE GENOMIC DNA]</scope>
    <source>
        <strain evidence="4 5">CBS 102226</strain>
    </source>
</reference>
<dbReference type="InterPro" id="IPR036663">
    <property type="entry name" value="Fumarylacetoacetase_C_sf"/>
</dbReference>
<evidence type="ECO:0000313" key="4">
    <source>
        <dbReference type="EMBL" id="KIY00986.1"/>
    </source>
</evidence>
<dbReference type="PANTHER" id="PTHR11820">
    <property type="entry name" value="ACYLPYRUVASE"/>
    <property type="match status" value="1"/>
</dbReference>
<dbReference type="Pfam" id="PF01557">
    <property type="entry name" value="FAA_hydrolase"/>
    <property type="match status" value="1"/>
</dbReference>
<keyword evidence="5" id="KW-1185">Reference proteome</keyword>
<dbReference type="EMBL" id="KN848066">
    <property type="protein sequence ID" value="KIY00986.1"/>
    <property type="molecule type" value="Genomic_DNA"/>
</dbReference>
<evidence type="ECO:0000313" key="5">
    <source>
        <dbReference type="Proteomes" id="UP000053411"/>
    </source>
</evidence>
<organism evidence="4 5">
    <name type="scientific">Fonsecaea multimorphosa CBS 102226</name>
    <dbReference type="NCBI Taxonomy" id="1442371"/>
    <lineage>
        <taxon>Eukaryota</taxon>
        <taxon>Fungi</taxon>
        <taxon>Dikarya</taxon>
        <taxon>Ascomycota</taxon>
        <taxon>Pezizomycotina</taxon>
        <taxon>Eurotiomycetes</taxon>
        <taxon>Chaetothyriomycetidae</taxon>
        <taxon>Chaetothyriales</taxon>
        <taxon>Herpotrichiellaceae</taxon>
        <taxon>Fonsecaea</taxon>
    </lineage>
</organism>
<proteinExistence type="inferred from homology"/>
<dbReference type="SUPFAM" id="SSF56529">
    <property type="entry name" value="FAH"/>
    <property type="match status" value="1"/>
</dbReference>
<dbReference type="Gene3D" id="3.90.850.10">
    <property type="entry name" value="Fumarylacetoacetase-like, C-terminal domain"/>
    <property type="match status" value="1"/>
</dbReference>
<dbReference type="InterPro" id="IPR011234">
    <property type="entry name" value="Fumarylacetoacetase-like_C"/>
</dbReference>
<evidence type="ECO:0000256" key="2">
    <source>
        <dbReference type="ARBA" id="ARBA00022723"/>
    </source>
</evidence>
<dbReference type="Proteomes" id="UP000053411">
    <property type="component" value="Unassembled WGS sequence"/>
</dbReference>
<evidence type="ECO:0000256" key="1">
    <source>
        <dbReference type="ARBA" id="ARBA00010211"/>
    </source>
</evidence>
<dbReference type="GO" id="GO:0050163">
    <property type="term" value="F:oxaloacetate tautomerase activity"/>
    <property type="evidence" value="ECO:0007669"/>
    <property type="project" value="UniProtKB-ARBA"/>
</dbReference>
<gene>
    <name evidence="4" type="ORF">Z520_03652</name>
</gene>
<dbReference type="RefSeq" id="XP_016635108.1">
    <property type="nucleotide sequence ID" value="XM_016774162.1"/>
</dbReference>
<dbReference type="VEuPathDB" id="FungiDB:Z520_03652"/>
<keyword evidence="2" id="KW-0479">Metal-binding</keyword>